<evidence type="ECO:0000313" key="2">
    <source>
        <dbReference type="Proteomes" id="UP000886501"/>
    </source>
</evidence>
<reference evidence="1" key="2">
    <citation type="journal article" date="2020" name="Nat. Commun.">
        <title>Large-scale genome sequencing of mycorrhizal fungi provides insights into the early evolution of symbiotic traits.</title>
        <authorList>
            <person name="Miyauchi S."/>
            <person name="Kiss E."/>
            <person name="Kuo A."/>
            <person name="Drula E."/>
            <person name="Kohler A."/>
            <person name="Sanchez-Garcia M."/>
            <person name="Morin E."/>
            <person name="Andreopoulos B."/>
            <person name="Barry K.W."/>
            <person name="Bonito G."/>
            <person name="Buee M."/>
            <person name="Carver A."/>
            <person name="Chen C."/>
            <person name="Cichocki N."/>
            <person name="Clum A."/>
            <person name="Culley D."/>
            <person name="Crous P.W."/>
            <person name="Fauchery L."/>
            <person name="Girlanda M."/>
            <person name="Hayes R.D."/>
            <person name="Keri Z."/>
            <person name="LaButti K."/>
            <person name="Lipzen A."/>
            <person name="Lombard V."/>
            <person name="Magnuson J."/>
            <person name="Maillard F."/>
            <person name="Murat C."/>
            <person name="Nolan M."/>
            <person name="Ohm R.A."/>
            <person name="Pangilinan J."/>
            <person name="Pereira M.F."/>
            <person name="Perotto S."/>
            <person name="Peter M."/>
            <person name="Pfister S."/>
            <person name="Riley R."/>
            <person name="Sitrit Y."/>
            <person name="Stielow J.B."/>
            <person name="Szollosi G."/>
            <person name="Zifcakova L."/>
            <person name="Stursova M."/>
            <person name="Spatafora J.W."/>
            <person name="Tedersoo L."/>
            <person name="Vaario L.M."/>
            <person name="Yamada A."/>
            <person name="Yan M."/>
            <person name="Wang P."/>
            <person name="Xu J."/>
            <person name="Bruns T."/>
            <person name="Baldrian P."/>
            <person name="Vilgalys R."/>
            <person name="Dunand C."/>
            <person name="Henrissat B."/>
            <person name="Grigoriev I.V."/>
            <person name="Hibbett D."/>
            <person name="Nagy L.G."/>
            <person name="Martin F.M."/>
        </authorList>
    </citation>
    <scope>NUCLEOTIDE SEQUENCE</scope>
    <source>
        <strain evidence="1">P2</strain>
    </source>
</reference>
<dbReference type="Proteomes" id="UP000886501">
    <property type="component" value="Unassembled WGS sequence"/>
</dbReference>
<name>A0ACB6ZJD0_THEGA</name>
<accession>A0ACB6ZJD0</accession>
<protein>
    <submittedName>
        <fullName evidence="1">Uncharacterized protein</fullName>
    </submittedName>
</protein>
<evidence type="ECO:0000313" key="1">
    <source>
        <dbReference type="EMBL" id="KAF9649629.1"/>
    </source>
</evidence>
<comment type="caution">
    <text evidence="1">The sequence shown here is derived from an EMBL/GenBank/DDBJ whole genome shotgun (WGS) entry which is preliminary data.</text>
</comment>
<proteinExistence type="predicted"/>
<dbReference type="EMBL" id="MU117995">
    <property type="protein sequence ID" value="KAF9649629.1"/>
    <property type="molecule type" value="Genomic_DNA"/>
</dbReference>
<organism evidence="1 2">
    <name type="scientific">Thelephora ganbajun</name>
    <name type="common">Ganba fungus</name>
    <dbReference type="NCBI Taxonomy" id="370292"/>
    <lineage>
        <taxon>Eukaryota</taxon>
        <taxon>Fungi</taxon>
        <taxon>Dikarya</taxon>
        <taxon>Basidiomycota</taxon>
        <taxon>Agaricomycotina</taxon>
        <taxon>Agaricomycetes</taxon>
        <taxon>Thelephorales</taxon>
        <taxon>Thelephoraceae</taxon>
        <taxon>Thelephora</taxon>
    </lineage>
</organism>
<reference evidence="1" key="1">
    <citation type="submission" date="2019-10" db="EMBL/GenBank/DDBJ databases">
        <authorList>
            <consortium name="DOE Joint Genome Institute"/>
            <person name="Kuo A."/>
            <person name="Miyauchi S."/>
            <person name="Kiss E."/>
            <person name="Drula E."/>
            <person name="Kohler A."/>
            <person name="Sanchez-Garcia M."/>
            <person name="Andreopoulos B."/>
            <person name="Barry K.W."/>
            <person name="Bonito G."/>
            <person name="Buee M."/>
            <person name="Carver A."/>
            <person name="Chen C."/>
            <person name="Cichocki N."/>
            <person name="Clum A."/>
            <person name="Culley D."/>
            <person name="Crous P.W."/>
            <person name="Fauchery L."/>
            <person name="Girlanda M."/>
            <person name="Hayes R."/>
            <person name="Keri Z."/>
            <person name="Labutti K."/>
            <person name="Lipzen A."/>
            <person name="Lombard V."/>
            <person name="Magnuson J."/>
            <person name="Maillard F."/>
            <person name="Morin E."/>
            <person name="Murat C."/>
            <person name="Nolan M."/>
            <person name="Ohm R."/>
            <person name="Pangilinan J."/>
            <person name="Pereira M."/>
            <person name="Perotto S."/>
            <person name="Peter M."/>
            <person name="Riley R."/>
            <person name="Sitrit Y."/>
            <person name="Stielow B."/>
            <person name="Szollosi G."/>
            <person name="Zifcakova L."/>
            <person name="Stursova M."/>
            <person name="Spatafora J.W."/>
            <person name="Tedersoo L."/>
            <person name="Vaario L.-M."/>
            <person name="Yamada A."/>
            <person name="Yan M."/>
            <person name="Wang P."/>
            <person name="Xu J."/>
            <person name="Bruns T."/>
            <person name="Baldrian P."/>
            <person name="Vilgalys R."/>
            <person name="Henrissat B."/>
            <person name="Grigoriev I.V."/>
            <person name="Hibbett D."/>
            <person name="Nagy L.G."/>
            <person name="Martin F.M."/>
        </authorList>
    </citation>
    <scope>NUCLEOTIDE SEQUENCE</scope>
    <source>
        <strain evidence="1">P2</strain>
    </source>
</reference>
<gene>
    <name evidence="1" type="ORF">BDM02DRAFT_3113457</name>
</gene>
<keyword evidence="2" id="KW-1185">Reference proteome</keyword>
<sequence>MTVARLIHWSTPKRRKAVSYLFALTFFASVVTVSTSNGLPCPARHDRRAYLDSEDDGTGRRNVTVHVVEKKQRRWIQETRPTPTGH</sequence>